<name>A0A222FNB9_9GAMM</name>
<dbReference type="KEGG" id="bsan:CHH28_18400"/>
<dbReference type="Proteomes" id="UP000202440">
    <property type="component" value="Chromosome"/>
</dbReference>
<protein>
    <recommendedName>
        <fullName evidence="1">Glutaredoxin domain-containing protein</fullName>
    </recommendedName>
</protein>
<gene>
    <name evidence="2" type="ORF">CHH28_18400</name>
</gene>
<keyword evidence="3" id="KW-1185">Reference proteome</keyword>
<dbReference type="OrthoDB" id="9793736at2"/>
<dbReference type="Gene3D" id="3.40.30.10">
    <property type="entry name" value="Glutaredoxin"/>
    <property type="match status" value="1"/>
</dbReference>
<proteinExistence type="predicted"/>
<evidence type="ECO:0000313" key="3">
    <source>
        <dbReference type="Proteomes" id="UP000202440"/>
    </source>
</evidence>
<dbReference type="Pfam" id="PF00462">
    <property type="entry name" value="Glutaredoxin"/>
    <property type="match status" value="1"/>
</dbReference>
<organism evidence="2 3">
    <name type="scientific">Bacterioplanes sanyensis</name>
    <dbReference type="NCBI Taxonomy" id="1249553"/>
    <lineage>
        <taxon>Bacteria</taxon>
        <taxon>Pseudomonadati</taxon>
        <taxon>Pseudomonadota</taxon>
        <taxon>Gammaproteobacteria</taxon>
        <taxon>Oceanospirillales</taxon>
        <taxon>Oceanospirillaceae</taxon>
        <taxon>Bacterioplanes</taxon>
    </lineage>
</organism>
<dbReference type="EMBL" id="CP022530">
    <property type="protein sequence ID" value="ASP40518.1"/>
    <property type="molecule type" value="Genomic_DNA"/>
</dbReference>
<evidence type="ECO:0000259" key="1">
    <source>
        <dbReference type="Pfam" id="PF00462"/>
    </source>
</evidence>
<feature type="domain" description="Glutaredoxin" evidence="1">
    <location>
        <begin position="46"/>
        <end position="97"/>
    </location>
</feature>
<dbReference type="InterPro" id="IPR002109">
    <property type="entry name" value="Glutaredoxin"/>
</dbReference>
<reference evidence="2 3" key="1">
    <citation type="submission" date="2017-07" db="EMBL/GenBank/DDBJ databases">
        <title>Annotated genome sequence of Bacterioplanes sanyensis isolated from Red Sea.</title>
        <authorList>
            <person name="Rehman Z.U."/>
        </authorList>
    </citation>
    <scope>NUCLEOTIDE SEQUENCE [LARGE SCALE GENOMIC DNA]</scope>
    <source>
        <strain evidence="2 3">NV9</strain>
    </source>
</reference>
<sequence length="118" mass="13838">MNLTRQIKGMALNLMDRVVPVRPVSRDQREQSRLNRESRRMQLYFCRSCPSSISVKRHCAKLGLRVVEKDVDRVNSFRNELVRGGGQPRVPCLRIADGQKEHWLYSPDKILKYLDSHF</sequence>
<dbReference type="SUPFAM" id="SSF52833">
    <property type="entry name" value="Thioredoxin-like"/>
    <property type="match status" value="1"/>
</dbReference>
<dbReference type="PROSITE" id="PS51354">
    <property type="entry name" value="GLUTAREDOXIN_2"/>
    <property type="match status" value="1"/>
</dbReference>
<dbReference type="AlphaFoldDB" id="A0A222FNB9"/>
<evidence type="ECO:0000313" key="2">
    <source>
        <dbReference type="EMBL" id="ASP40518.1"/>
    </source>
</evidence>
<accession>A0A222FNB9</accession>
<dbReference type="RefSeq" id="WP_094061680.1">
    <property type="nucleotide sequence ID" value="NZ_CP022530.1"/>
</dbReference>
<dbReference type="InterPro" id="IPR036249">
    <property type="entry name" value="Thioredoxin-like_sf"/>
</dbReference>